<organism evidence="2 3">
    <name type="scientific">Asaia lannensis NBRC 102526</name>
    <dbReference type="NCBI Taxonomy" id="1307926"/>
    <lineage>
        <taxon>Bacteria</taxon>
        <taxon>Pseudomonadati</taxon>
        <taxon>Pseudomonadota</taxon>
        <taxon>Alphaproteobacteria</taxon>
        <taxon>Acetobacterales</taxon>
        <taxon>Acetobacteraceae</taxon>
        <taxon>Asaia</taxon>
    </lineage>
</organism>
<sequence>MQSQSLPDDVAYPRPQAMRADRGYDSGCFRQALVIHGILPVTPSRKGSKVPQQTDWQRYQDRNRVERMFNRLKQMRRIAIRYDKTALSFTSFLYLAAVRHWIRSFVSVDYKKSIFLLS</sequence>
<protein>
    <submittedName>
        <fullName evidence="2">Transposase</fullName>
    </submittedName>
</protein>
<accession>A0ABT1CDP9</accession>
<dbReference type="InterPro" id="IPR025668">
    <property type="entry name" value="Tnp_DDE_dom"/>
</dbReference>
<evidence type="ECO:0000313" key="2">
    <source>
        <dbReference type="EMBL" id="MCO6158995.1"/>
    </source>
</evidence>
<dbReference type="Proteomes" id="UP001523401">
    <property type="component" value="Unassembled WGS sequence"/>
</dbReference>
<evidence type="ECO:0000259" key="1">
    <source>
        <dbReference type="Pfam" id="PF13586"/>
    </source>
</evidence>
<keyword evidence="3" id="KW-1185">Reference proteome</keyword>
<reference evidence="2 3" key="1">
    <citation type="submission" date="2022-06" db="EMBL/GenBank/DDBJ databases">
        <title>Whole-genome of Asaia lannensis strain LMG 27011T.</title>
        <authorList>
            <person name="Sombolestani A."/>
        </authorList>
    </citation>
    <scope>NUCLEOTIDE SEQUENCE [LARGE SCALE GENOMIC DNA]</scope>
    <source>
        <strain evidence="2 3">NBRC 102526</strain>
    </source>
</reference>
<dbReference type="Pfam" id="PF13586">
    <property type="entry name" value="DDE_Tnp_1_2"/>
    <property type="match status" value="1"/>
</dbReference>
<evidence type="ECO:0000313" key="3">
    <source>
        <dbReference type="Proteomes" id="UP001523401"/>
    </source>
</evidence>
<dbReference type="RefSeq" id="WP_252848543.1">
    <property type="nucleotide sequence ID" value="NZ_BAPW01000012.1"/>
</dbReference>
<name>A0ABT1CDP9_9PROT</name>
<dbReference type="EMBL" id="JAMXQU010000002">
    <property type="protein sequence ID" value="MCO6158995.1"/>
    <property type="molecule type" value="Genomic_DNA"/>
</dbReference>
<gene>
    <name evidence="2" type="ORF">NF685_02990</name>
</gene>
<dbReference type="PANTHER" id="PTHR30007:SF1">
    <property type="entry name" value="BLR1914 PROTEIN"/>
    <property type="match status" value="1"/>
</dbReference>
<feature type="domain" description="Transposase DDE" evidence="1">
    <location>
        <begin position="18"/>
        <end position="102"/>
    </location>
</feature>
<proteinExistence type="predicted"/>
<dbReference type="PANTHER" id="PTHR30007">
    <property type="entry name" value="PHP DOMAIN PROTEIN"/>
    <property type="match status" value="1"/>
</dbReference>
<comment type="caution">
    <text evidence="2">The sequence shown here is derived from an EMBL/GenBank/DDBJ whole genome shotgun (WGS) entry which is preliminary data.</text>
</comment>